<dbReference type="PROSITE" id="PS50003">
    <property type="entry name" value="PH_DOMAIN"/>
    <property type="match status" value="1"/>
</dbReference>
<feature type="compositionally biased region" description="Low complexity" evidence="1">
    <location>
        <begin position="228"/>
        <end position="238"/>
    </location>
</feature>
<feature type="region of interest" description="Disordered" evidence="1">
    <location>
        <begin position="393"/>
        <end position="429"/>
    </location>
</feature>
<protein>
    <recommendedName>
        <fullName evidence="6">Insulin receptor substrate 1</fullName>
    </recommendedName>
</protein>
<comment type="caution">
    <text evidence="4">The sequence shown here is derived from an EMBL/GenBank/DDBJ whole genome shotgun (WGS) entry which is preliminary data.</text>
</comment>
<dbReference type="SMART" id="SM00310">
    <property type="entry name" value="PTBI"/>
    <property type="match status" value="1"/>
</dbReference>
<evidence type="ECO:0000313" key="5">
    <source>
        <dbReference type="Proteomes" id="UP001642483"/>
    </source>
</evidence>
<name>A0ABP0H1T0_CLALP</name>
<reference evidence="4 5" key="1">
    <citation type="submission" date="2024-02" db="EMBL/GenBank/DDBJ databases">
        <authorList>
            <person name="Daric V."/>
            <person name="Darras S."/>
        </authorList>
    </citation>
    <scope>NUCLEOTIDE SEQUENCE [LARGE SCALE GENOMIC DNA]</scope>
</reference>
<feature type="compositionally biased region" description="Polar residues" evidence="1">
    <location>
        <begin position="393"/>
        <end position="409"/>
    </location>
</feature>
<dbReference type="PROSITE" id="PS51064">
    <property type="entry name" value="IRS_PTB"/>
    <property type="match status" value="1"/>
</dbReference>
<dbReference type="SMART" id="SM01244">
    <property type="entry name" value="IRS"/>
    <property type="match status" value="1"/>
</dbReference>
<dbReference type="EMBL" id="CAWYQH010000163">
    <property type="protein sequence ID" value="CAK8696884.1"/>
    <property type="molecule type" value="Genomic_DNA"/>
</dbReference>
<keyword evidence="5" id="KW-1185">Reference proteome</keyword>
<dbReference type="Pfam" id="PF02174">
    <property type="entry name" value="IRS"/>
    <property type="match status" value="1"/>
</dbReference>
<feature type="compositionally biased region" description="Basic and acidic residues" evidence="1">
    <location>
        <begin position="323"/>
        <end position="333"/>
    </location>
</feature>
<evidence type="ECO:0000259" key="3">
    <source>
        <dbReference type="PROSITE" id="PS51064"/>
    </source>
</evidence>
<dbReference type="SUPFAM" id="SSF50729">
    <property type="entry name" value="PH domain-like"/>
    <property type="match status" value="2"/>
</dbReference>
<dbReference type="InterPro" id="IPR011993">
    <property type="entry name" value="PH-like_dom_sf"/>
</dbReference>
<dbReference type="InterPro" id="IPR001849">
    <property type="entry name" value="PH_domain"/>
</dbReference>
<dbReference type="InterPro" id="IPR050996">
    <property type="entry name" value="Docking_Protein_DOK"/>
</dbReference>
<evidence type="ECO:0000256" key="1">
    <source>
        <dbReference type="SAM" id="MobiDB-lite"/>
    </source>
</evidence>
<sequence>MEDEILNGPVIHRKSTGLVKTKPKRWAALYKRSMHGLPRLDLFDSKDSFDKRDRSGKKHTVSLEKCANITTDQTNDGKKTEYLIRINFMDEKQQILSFDAQDDREKWCAAISSVVFKVNSGTEHMSDEVVFDVQIKQTDVTDKLDLHGSYFLAVSAENIHLLDKSTRKVIIRWPLHYLRKYGRDKQEFSLEAGRRCPSGPGMFYFITNDYNAIFKEVENNVKSLASSRGRAASTSSLSNQAKGYPVMPHAQSPDPIRPASPRHFSPDTNVYADPLDARREKTLSHSTADDNYMYNEPVNKQPPPTSSRSSIIRDGKKKPKGASKFEKPVEGPKKPPRQINPMVSEATYSEALSFPNTNGKKIDEDLASEYSHLNIGGMNNEADYDSLSHCDQWSTGAPGQDATYATTGDFSRYDGNPAEDAVYDHVQRN</sequence>
<dbReference type="Pfam" id="PF00169">
    <property type="entry name" value="PH"/>
    <property type="match status" value="1"/>
</dbReference>
<dbReference type="PANTHER" id="PTHR21258:SF62">
    <property type="entry name" value="INSULIN RECEPTOR SUBSTRATE 1"/>
    <property type="match status" value="1"/>
</dbReference>
<dbReference type="Proteomes" id="UP001642483">
    <property type="component" value="Unassembled WGS sequence"/>
</dbReference>
<feature type="domain" description="IRS-type PTB" evidence="3">
    <location>
        <begin position="127"/>
        <end position="231"/>
    </location>
</feature>
<evidence type="ECO:0008006" key="6">
    <source>
        <dbReference type="Google" id="ProtNLM"/>
    </source>
</evidence>
<dbReference type="PANTHER" id="PTHR21258">
    <property type="entry name" value="DOCKING PROTEIN RELATED"/>
    <property type="match status" value="1"/>
</dbReference>
<gene>
    <name evidence="4" type="ORF">CVLEPA_LOCUS30194</name>
</gene>
<evidence type="ECO:0000313" key="4">
    <source>
        <dbReference type="EMBL" id="CAK8696884.1"/>
    </source>
</evidence>
<organism evidence="4 5">
    <name type="scientific">Clavelina lepadiformis</name>
    <name type="common">Light-bulb sea squirt</name>
    <name type="synonym">Ascidia lepadiformis</name>
    <dbReference type="NCBI Taxonomy" id="159417"/>
    <lineage>
        <taxon>Eukaryota</taxon>
        <taxon>Metazoa</taxon>
        <taxon>Chordata</taxon>
        <taxon>Tunicata</taxon>
        <taxon>Ascidiacea</taxon>
        <taxon>Aplousobranchia</taxon>
        <taxon>Clavelinidae</taxon>
        <taxon>Clavelina</taxon>
    </lineage>
</organism>
<dbReference type="InterPro" id="IPR002404">
    <property type="entry name" value="IRS_PTB"/>
</dbReference>
<accession>A0ABP0H1T0</accession>
<feature type="domain" description="PH" evidence="2">
    <location>
        <begin position="3"/>
        <end position="116"/>
    </location>
</feature>
<proteinExistence type="predicted"/>
<evidence type="ECO:0000259" key="2">
    <source>
        <dbReference type="PROSITE" id="PS50003"/>
    </source>
</evidence>
<feature type="region of interest" description="Disordered" evidence="1">
    <location>
        <begin position="228"/>
        <end position="340"/>
    </location>
</feature>
<dbReference type="Gene3D" id="2.30.29.30">
    <property type="entry name" value="Pleckstrin-homology domain (PH domain)/Phosphotyrosine-binding domain (PTB)"/>
    <property type="match status" value="2"/>
</dbReference>